<name>A0A6P7X311_9AMPH</name>
<dbReference type="InterPro" id="IPR036186">
    <property type="entry name" value="Serpin_sf"/>
</dbReference>
<reference evidence="5" key="1">
    <citation type="submission" date="2025-08" db="UniProtKB">
        <authorList>
            <consortium name="RefSeq"/>
        </authorList>
    </citation>
    <scope>IDENTIFICATION</scope>
</reference>
<feature type="region of interest" description="Disordered" evidence="2">
    <location>
        <begin position="68"/>
        <end position="91"/>
    </location>
</feature>
<dbReference type="InterPro" id="IPR042178">
    <property type="entry name" value="Serpin_sf_1"/>
</dbReference>
<dbReference type="PANTHER" id="PTHR11461:SF211">
    <property type="entry name" value="GH10112P-RELATED"/>
    <property type="match status" value="1"/>
</dbReference>
<protein>
    <submittedName>
        <fullName evidence="5">Serpin B4-like</fullName>
    </submittedName>
</protein>
<keyword evidence="4" id="KW-1185">Reference proteome</keyword>
<dbReference type="SUPFAM" id="SSF56574">
    <property type="entry name" value="Serpins"/>
    <property type="match status" value="1"/>
</dbReference>
<accession>A0A6P7X311</accession>
<evidence type="ECO:0000256" key="1">
    <source>
        <dbReference type="ARBA" id="ARBA00009500"/>
    </source>
</evidence>
<feature type="non-terminal residue" evidence="5">
    <location>
        <position position="91"/>
    </location>
</feature>
<sequence length="91" mass="9736">MDSLTAANASFTFDLYKQLNKTKKDENIFFSPLSIESALAMVLMGAKENTAAEMEKVLHLGDTEGTADAGAGNTCEGNVNKQTFLPPPPLL</sequence>
<dbReference type="InterPro" id="IPR000215">
    <property type="entry name" value="Serpin_fam"/>
</dbReference>
<dbReference type="InterPro" id="IPR023796">
    <property type="entry name" value="Serpin_dom"/>
</dbReference>
<comment type="similarity">
    <text evidence="1">Belongs to the serpin family.</text>
</comment>
<gene>
    <name evidence="5" type="primary">LOC115458842</name>
</gene>
<dbReference type="PANTHER" id="PTHR11461">
    <property type="entry name" value="SERINE PROTEASE INHIBITOR, SERPIN"/>
    <property type="match status" value="1"/>
</dbReference>
<dbReference type="KEGG" id="muo:115458842"/>
<dbReference type="GeneID" id="115458842"/>
<proteinExistence type="inferred from homology"/>
<evidence type="ECO:0000259" key="3">
    <source>
        <dbReference type="Pfam" id="PF00079"/>
    </source>
</evidence>
<dbReference type="Proteomes" id="UP000515156">
    <property type="component" value="Unplaced"/>
</dbReference>
<dbReference type="InParanoid" id="A0A6P7X311"/>
<dbReference type="OrthoDB" id="671595at2759"/>
<dbReference type="AlphaFoldDB" id="A0A6P7X311"/>
<dbReference type="GO" id="GO:0004867">
    <property type="term" value="F:serine-type endopeptidase inhibitor activity"/>
    <property type="evidence" value="ECO:0007669"/>
    <property type="project" value="InterPro"/>
</dbReference>
<evidence type="ECO:0000313" key="4">
    <source>
        <dbReference type="Proteomes" id="UP000515156"/>
    </source>
</evidence>
<dbReference type="Gene3D" id="3.30.497.10">
    <property type="entry name" value="Antithrombin, subunit I, domain 2"/>
    <property type="match status" value="1"/>
</dbReference>
<dbReference type="GO" id="GO:0005615">
    <property type="term" value="C:extracellular space"/>
    <property type="evidence" value="ECO:0007669"/>
    <property type="project" value="InterPro"/>
</dbReference>
<evidence type="ECO:0000256" key="2">
    <source>
        <dbReference type="SAM" id="MobiDB-lite"/>
    </source>
</evidence>
<feature type="domain" description="Serpin" evidence="3">
    <location>
        <begin position="7"/>
        <end position="64"/>
    </location>
</feature>
<dbReference type="RefSeq" id="XP_030044529.1">
    <property type="nucleotide sequence ID" value="XM_030188669.1"/>
</dbReference>
<evidence type="ECO:0000313" key="5">
    <source>
        <dbReference type="RefSeq" id="XP_030044529.1"/>
    </source>
</evidence>
<dbReference type="Pfam" id="PF00079">
    <property type="entry name" value="Serpin"/>
    <property type="match status" value="1"/>
</dbReference>
<organism evidence="4 5">
    <name type="scientific">Microcaecilia unicolor</name>
    <dbReference type="NCBI Taxonomy" id="1415580"/>
    <lineage>
        <taxon>Eukaryota</taxon>
        <taxon>Metazoa</taxon>
        <taxon>Chordata</taxon>
        <taxon>Craniata</taxon>
        <taxon>Vertebrata</taxon>
        <taxon>Euteleostomi</taxon>
        <taxon>Amphibia</taxon>
        <taxon>Gymnophiona</taxon>
        <taxon>Siphonopidae</taxon>
        <taxon>Microcaecilia</taxon>
    </lineage>
</organism>